<accession>A0A6M3L2J4</accession>
<gene>
    <name evidence="1" type="ORF">MM415B02746_0006</name>
</gene>
<organism evidence="1">
    <name type="scientific">viral metagenome</name>
    <dbReference type="NCBI Taxonomy" id="1070528"/>
    <lineage>
        <taxon>unclassified sequences</taxon>
        <taxon>metagenomes</taxon>
        <taxon>organismal metagenomes</taxon>
    </lineage>
</organism>
<proteinExistence type="predicted"/>
<name>A0A6M3L2J4_9ZZZZ</name>
<sequence>MCKHVFEFPEERPENLNPDLTLTGRCKCGATQKAYGMRWMIEKAEDALEQRFFDMPRFDKYPITWYNKKR</sequence>
<protein>
    <submittedName>
        <fullName evidence="1">Uncharacterized protein</fullName>
    </submittedName>
</protein>
<evidence type="ECO:0000313" key="1">
    <source>
        <dbReference type="EMBL" id="QJA88520.1"/>
    </source>
</evidence>
<dbReference type="AlphaFoldDB" id="A0A6M3L2J4"/>
<reference evidence="1" key="1">
    <citation type="submission" date="2020-03" db="EMBL/GenBank/DDBJ databases">
        <title>The deep terrestrial virosphere.</title>
        <authorList>
            <person name="Holmfeldt K."/>
            <person name="Nilsson E."/>
            <person name="Simone D."/>
            <person name="Lopez-Fernandez M."/>
            <person name="Wu X."/>
            <person name="de Brujin I."/>
            <person name="Lundin D."/>
            <person name="Andersson A."/>
            <person name="Bertilsson S."/>
            <person name="Dopson M."/>
        </authorList>
    </citation>
    <scope>NUCLEOTIDE SEQUENCE</scope>
    <source>
        <strain evidence="1">MM415B02746</strain>
    </source>
</reference>
<dbReference type="EMBL" id="MT142785">
    <property type="protein sequence ID" value="QJA88520.1"/>
    <property type="molecule type" value="Genomic_DNA"/>
</dbReference>